<evidence type="ECO:0000256" key="8">
    <source>
        <dbReference type="SAM" id="Phobius"/>
    </source>
</evidence>
<dbReference type="Proteomes" id="UP000504635">
    <property type="component" value="Unplaced"/>
</dbReference>
<dbReference type="CDD" id="cd23995">
    <property type="entry name" value="Seipin_BSCL2_like"/>
    <property type="match status" value="1"/>
</dbReference>
<dbReference type="PANTHER" id="PTHR21212:SF0">
    <property type="entry name" value="SEIPIN"/>
    <property type="match status" value="1"/>
</dbReference>
<feature type="transmembrane region" description="Helical" evidence="8">
    <location>
        <begin position="51"/>
        <end position="80"/>
    </location>
</feature>
<keyword evidence="6" id="KW-0443">Lipid metabolism</keyword>
<dbReference type="OrthoDB" id="3990054at2759"/>
<protein>
    <recommendedName>
        <fullName evidence="2">Seipin</fullName>
    </recommendedName>
</protein>
<dbReference type="FunCoup" id="A0A6J2YHY3">
    <property type="interactions" value="982"/>
</dbReference>
<dbReference type="InParanoid" id="A0A6J2YHY3"/>
<dbReference type="GO" id="GO:0140042">
    <property type="term" value="P:lipid droplet formation"/>
    <property type="evidence" value="ECO:0007669"/>
    <property type="project" value="UniProtKB-ARBA"/>
</dbReference>
<evidence type="ECO:0000313" key="9">
    <source>
        <dbReference type="Proteomes" id="UP000504635"/>
    </source>
</evidence>
<dbReference type="Pfam" id="PF06775">
    <property type="entry name" value="Seipin"/>
    <property type="match status" value="1"/>
</dbReference>
<reference evidence="10" key="1">
    <citation type="submission" date="2025-08" db="UniProtKB">
        <authorList>
            <consortium name="RefSeq"/>
        </authorList>
    </citation>
    <scope>IDENTIFICATION</scope>
    <source>
        <tissue evidence="10">Gonads</tissue>
    </source>
</reference>
<keyword evidence="7 8" id="KW-0472">Membrane</keyword>
<keyword evidence="4" id="KW-0256">Endoplasmic reticulum</keyword>
<evidence type="ECO:0000256" key="4">
    <source>
        <dbReference type="ARBA" id="ARBA00022824"/>
    </source>
</evidence>
<feature type="transmembrane region" description="Helical" evidence="8">
    <location>
        <begin position="258"/>
        <end position="281"/>
    </location>
</feature>
<comment type="subcellular location">
    <subcellularLocation>
        <location evidence="1">Endoplasmic reticulum membrane</location>
        <topology evidence="1">Multi-pass membrane protein</topology>
    </subcellularLocation>
</comment>
<keyword evidence="5 8" id="KW-1133">Transmembrane helix</keyword>
<evidence type="ECO:0000256" key="7">
    <source>
        <dbReference type="ARBA" id="ARBA00023136"/>
    </source>
</evidence>
<dbReference type="RefSeq" id="XP_030763022.1">
    <property type="nucleotide sequence ID" value="XM_030907162.1"/>
</dbReference>
<keyword evidence="3 8" id="KW-0812">Transmembrane</keyword>
<dbReference type="GO" id="GO:0006629">
    <property type="term" value="P:lipid metabolic process"/>
    <property type="evidence" value="ECO:0007669"/>
    <property type="project" value="UniProtKB-KW"/>
</dbReference>
<gene>
    <name evidence="10" type="primary">LOC115887696</name>
</gene>
<organism evidence="9 10">
    <name type="scientific">Sitophilus oryzae</name>
    <name type="common">Rice weevil</name>
    <name type="synonym">Curculio oryzae</name>
    <dbReference type="NCBI Taxonomy" id="7048"/>
    <lineage>
        <taxon>Eukaryota</taxon>
        <taxon>Metazoa</taxon>
        <taxon>Ecdysozoa</taxon>
        <taxon>Arthropoda</taxon>
        <taxon>Hexapoda</taxon>
        <taxon>Insecta</taxon>
        <taxon>Pterygota</taxon>
        <taxon>Neoptera</taxon>
        <taxon>Endopterygota</taxon>
        <taxon>Coleoptera</taxon>
        <taxon>Polyphaga</taxon>
        <taxon>Cucujiformia</taxon>
        <taxon>Curculionidae</taxon>
        <taxon>Dryophthorinae</taxon>
        <taxon>Sitophilus</taxon>
    </lineage>
</organism>
<evidence type="ECO:0000256" key="1">
    <source>
        <dbReference type="ARBA" id="ARBA00004477"/>
    </source>
</evidence>
<dbReference type="KEGG" id="soy:115887696"/>
<accession>A0A6J2YHY3</accession>
<proteinExistence type="predicted"/>
<evidence type="ECO:0000256" key="6">
    <source>
        <dbReference type="ARBA" id="ARBA00023098"/>
    </source>
</evidence>
<evidence type="ECO:0000256" key="5">
    <source>
        <dbReference type="ARBA" id="ARBA00022989"/>
    </source>
</evidence>
<dbReference type="InterPro" id="IPR009617">
    <property type="entry name" value="Seipin"/>
</dbReference>
<keyword evidence="9" id="KW-1185">Reference proteome</keyword>
<dbReference type="CTD" id="31245"/>
<evidence type="ECO:0000313" key="10">
    <source>
        <dbReference type="RefSeq" id="XP_030763022.1"/>
    </source>
</evidence>
<dbReference type="GO" id="GO:0005789">
    <property type="term" value="C:endoplasmic reticulum membrane"/>
    <property type="evidence" value="ECO:0007669"/>
    <property type="project" value="UniProtKB-SubCell"/>
</dbReference>
<dbReference type="GeneID" id="115887696"/>
<sequence>MIFSMAKCIFRLGPREYVKQRIKLPIIKFIHDSVSLYKTRTKNGVHNLRDILLRGAIIAFITSLLVWLSIFMYLAFYYVYVPTLRHERPVHLKFKPCGTTYDHQLEKGMCSFPSAYVQLTSRQQLLMMGQPYRISLDLEMPESPVNKELGMFMVCVDFKSSEGKTIANSCRSTMLHYRSLLLDSLYKLFYIPFFIFGSTEEKQNIHVELFSDYKESEYEPVTDIFIEIQTKHIEIYSAKFSVNAEFSGLRYVMFNYPVLSATFGISSNLFFIALVCLINWYQIINSDEYLQYVESQKTVLNLNNEEEYNTDSDSSEGSYLITGVRKRRQKIEEIPGNLNYN</sequence>
<evidence type="ECO:0000256" key="3">
    <source>
        <dbReference type="ARBA" id="ARBA00022692"/>
    </source>
</evidence>
<dbReference type="PANTHER" id="PTHR21212">
    <property type="entry name" value="BERNARDINELLI-SEIP CONGENITAL LIPODYSTROPHY 2 HOMOLOG BSCL2 PROTEIN"/>
    <property type="match status" value="1"/>
</dbReference>
<dbReference type="AlphaFoldDB" id="A0A6J2YHY3"/>
<name>A0A6J2YHY3_SITOR</name>
<evidence type="ECO:0000256" key="2">
    <source>
        <dbReference type="ARBA" id="ARBA00022064"/>
    </source>
</evidence>